<name>A0A8J2NSX5_9HEXA</name>
<organism evidence="2 3">
    <name type="scientific">Allacma fusca</name>
    <dbReference type="NCBI Taxonomy" id="39272"/>
    <lineage>
        <taxon>Eukaryota</taxon>
        <taxon>Metazoa</taxon>
        <taxon>Ecdysozoa</taxon>
        <taxon>Arthropoda</taxon>
        <taxon>Hexapoda</taxon>
        <taxon>Collembola</taxon>
        <taxon>Symphypleona</taxon>
        <taxon>Sminthuridae</taxon>
        <taxon>Allacma</taxon>
    </lineage>
</organism>
<feature type="region of interest" description="Disordered" evidence="1">
    <location>
        <begin position="36"/>
        <end position="56"/>
    </location>
</feature>
<gene>
    <name evidence="2" type="ORF">AFUS01_LOCUS6707</name>
</gene>
<evidence type="ECO:0000256" key="1">
    <source>
        <dbReference type="SAM" id="MobiDB-lite"/>
    </source>
</evidence>
<dbReference type="EMBL" id="CAJVCH010044129">
    <property type="protein sequence ID" value="CAG7717242.1"/>
    <property type="molecule type" value="Genomic_DNA"/>
</dbReference>
<feature type="region of interest" description="Disordered" evidence="1">
    <location>
        <begin position="1"/>
        <end position="24"/>
    </location>
</feature>
<evidence type="ECO:0000313" key="2">
    <source>
        <dbReference type="EMBL" id="CAG7717242.1"/>
    </source>
</evidence>
<reference evidence="2" key="1">
    <citation type="submission" date="2021-06" db="EMBL/GenBank/DDBJ databases">
        <authorList>
            <person name="Hodson N. C."/>
            <person name="Mongue J. A."/>
            <person name="Jaron S. K."/>
        </authorList>
    </citation>
    <scope>NUCLEOTIDE SEQUENCE</scope>
</reference>
<proteinExistence type="predicted"/>
<dbReference type="Proteomes" id="UP000708208">
    <property type="component" value="Unassembled WGS sequence"/>
</dbReference>
<comment type="caution">
    <text evidence="2">The sequence shown here is derived from an EMBL/GenBank/DDBJ whole genome shotgun (WGS) entry which is preliminary data.</text>
</comment>
<dbReference type="AlphaFoldDB" id="A0A8J2NSX5"/>
<evidence type="ECO:0000313" key="3">
    <source>
        <dbReference type="Proteomes" id="UP000708208"/>
    </source>
</evidence>
<feature type="non-terminal residue" evidence="2">
    <location>
        <position position="56"/>
    </location>
</feature>
<protein>
    <submittedName>
        <fullName evidence="2">Uncharacterized protein</fullName>
    </submittedName>
</protein>
<keyword evidence="3" id="KW-1185">Reference proteome</keyword>
<feature type="compositionally biased region" description="Polar residues" evidence="1">
    <location>
        <begin position="13"/>
        <end position="24"/>
    </location>
</feature>
<feature type="non-terminal residue" evidence="2">
    <location>
        <position position="1"/>
    </location>
</feature>
<accession>A0A8J2NSX5</accession>
<sequence>KEKSERKTYAVATATSQDATTSNPANIERRIIPDQITTKDEANGEWKQVSHTKRRL</sequence>